<dbReference type="AlphaFoldDB" id="A0A0R1RYA6"/>
<dbReference type="GO" id="GO:0032267">
    <property type="term" value="F:tRNA(Ile)-lysidine synthase activity"/>
    <property type="evidence" value="ECO:0007669"/>
    <property type="project" value="UniProtKB-EC"/>
</dbReference>
<dbReference type="GO" id="GO:0005524">
    <property type="term" value="F:ATP binding"/>
    <property type="evidence" value="ECO:0007669"/>
    <property type="project" value="UniProtKB-KW"/>
</dbReference>
<comment type="catalytic activity">
    <reaction evidence="7 8">
        <text>cytidine(34) in tRNA(Ile2) + L-lysine + ATP = lysidine(34) in tRNA(Ile2) + AMP + diphosphate + H(+)</text>
        <dbReference type="Rhea" id="RHEA:43744"/>
        <dbReference type="Rhea" id="RHEA-COMP:10625"/>
        <dbReference type="Rhea" id="RHEA-COMP:10670"/>
        <dbReference type="ChEBI" id="CHEBI:15378"/>
        <dbReference type="ChEBI" id="CHEBI:30616"/>
        <dbReference type="ChEBI" id="CHEBI:32551"/>
        <dbReference type="ChEBI" id="CHEBI:33019"/>
        <dbReference type="ChEBI" id="CHEBI:82748"/>
        <dbReference type="ChEBI" id="CHEBI:83665"/>
        <dbReference type="ChEBI" id="CHEBI:456215"/>
        <dbReference type="EC" id="6.3.4.19"/>
    </reaction>
</comment>
<proteinExistence type="inferred from homology"/>
<dbReference type="InterPro" id="IPR012094">
    <property type="entry name" value="tRNA_Ile_lys_synt"/>
</dbReference>
<dbReference type="EMBL" id="AZFE01000001">
    <property type="protein sequence ID" value="KRL58139.1"/>
    <property type="molecule type" value="Genomic_DNA"/>
</dbReference>
<keyword evidence="2 8" id="KW-0963">Cytoplasm</keyword>
<evidence type="ECO:0000256" key="7">
    <source>
        <dbReference type="ARBA" id="ARBA00048539"/>
    </source>
</evidence>
<evidence type="ECO:0000256" key="8">
    <source>
        <dbReference type="HAMAP-Rule" id="MF_01161"/>
    </source>
</evidence>
<dbReference type="Proteomes" id="UP000051697">
    <property type="component" value="Unassembled WGS sequence"/>
</dbReference>
<keyword evidence="11" id="KW-1185">Reference proteome</keyword>
<reference evidence="10 11" key="1">
    <citation type="journal article" date="2015" name="Genome Announc.">
        <title>Expanding the biotechnology potential of lactobacilli through comparative genomics of 213 strains and associated genera.</title>
        <authorList>
            <person name="Sun Z."/>
            <person name="Harris H.M."/>
            <person name="McCann A."/>
            <person name="Guo C."/>
            <person name="Argimon S."/>
            <person name="Zhang W."/>
            <person name="Yang X."/>
            <person name="Jeffery I.B."/>
            <person name="Cooney J.C."/>
            <person name="Kagawa T.F."/>
            <person name="Liu W."/>
            <person name="Song Y."/>
            <person name="Salvetti E."/>
            <person name="Wrobel A."/>
            <person name="Rasinkangas P."/>
            <person name="Parkhill J."/>
            <person name="Rea M.C."/>
            <person name="O'Sullivan O."/>
            <person name="Ritari J."/>
            <person name="Douillard F.P."/>
            <person name="Paul Ross R."/>
            <person name="Yang R."/>
            <person name="Briner A.E."/>
            <person name="Felis G.E."/>
            <person name="de Vos W.M."/>
            <person name="Barrangou R."/>
            <person name="Klaenhammer T.R."/>
            <person name="Caufield P.W."/>
            <person name="Cui Y."/>
            <person name="Zhang H."/>
            <person name="O'Toole P.W."/>
        </authorList>
    </citation>
    <scope>NUCLEOTIDE SEQUENCE [LARGE SCALE GENOMIC DNA]</scope>
    <source>
        <strain evidence="10 11">DSM 15707</strain>
    </source>
</reference>
<dbReference type="OrthoDB" id="9807403at2"/>
<dbReference type="EC" id="6.3.4.19" evidence="8"/>
<evidence type="ECO:0000256" key="2">
    <source>
        <dbReference type="ARBA" id="ARBA00022490"/>
    </source>
</evidence>
<dbReference type="GO" id="GO:0005737">
    <property type="term" value="C:cytoplasm"/>
    <property type="evidence" value="ECO:0007669"/>
    <property type="project" value="UniProtKB-SubCell"/>
</dbReference>
<sequence length="441" mass="51623">MNNLQTKFERDLSQDRFFYSNEKVIVAVSTGSDSMALLSLLINLPIAQQPNIIVAHVNHELRLQSQEEEQFLKGFCQAHHLTLEVKHWPLDDHPTSGMEAAARQFRYDFFESLMLKYDARKLLTAHHLNDQAETILMKLTRGGELTTLSGMQQRREFGSGELIRPLLKYRKADLREYLAAEQLTYYDDETNQALEFSRNRYRQQILPLLMNENDEALEHLESFATQLNELAAFADLKLAQMWHQVQAADDLNLTKLAEYTVLEQKQLIKYWLIKQQQVTEIKEQQLTAIMKMIHSETPQAQLTLGQGFIFIKQYQAAKVTRELSQKLCDLEIEDYVSDDDHEAASVMWLPKSVLPLRVRLVKLDDEIRLKDGHHQKVRRILIDQKVPNDERQQQVVVVTNDDEPIWVVNRKFTYLQRPVDYQSNWQKVYFMPQLSNHIKGD</sequence>
<keyword evidence="4 8" id="KW-0819">tRNA processing</keyword>
<dbReference type="STRING" id="1423778.FC70_GL000027"/>
<keyword evidence="6" id="KW-0067">ATP-binding</keyword>
<dbReference type="InterPro" id="IPR014729">
    <property type="entry name" value="Rossmann-like_a/b/a_fold"/>
</dbReference>
<dbReference type="SUPFAM" id="SSF56037">
    <property type="entry name" value="PheT/TilS domain"/>
    <property type="match status" value="1"/>
</dbReference>
<accession>A0A0R1RYA6</accession>
<evidence type="ECO:0000256" key="3">
    <source>
        <dbReference type="ARBA" id="ARBA00022598"/>
    </source>
</evidence>
<evidence type="ECO:0000256" key="4">
    <source>
        <dbReference type="ARBA" id="ARBA00022694"/>
    </source>
</evidence>
<evidence type="ECO:0000256" key="1">
    <source>
        <dbReference type="ARBA" id="ARBA00004496"/>
    </source>
</evidence>
<dbReference type="InterPro" id="IPR012796">
    <property type="entry name" value="Lysidine-tRNA-synth_C"/>
</dbReference>
<keyword evidence="5" id="KW-0547">Nucleotide-binding</keyword>
<gene>
    <name evidence="8" type="primary">tilS</name>
    <name evidence="10" type="ORF">FC70_GL000027</name>
</gene>
<name>A0A0R1RYA6_9LACO</name>
<dbReference type="NCBIfam" id="TIGR02433">
    <property type="entry name" value="lysidine_TilS_C"/>
    <property type="match status" value="1"/>
</dbReference>
<dbReference type="PANTHER" id="PTHR43033">
    <property type="entry name" value="TRNA(ILE)-LYSIDINE SYNTHASE-RELATED"/>
    <property type="match status" value="1"/>
</dbReference>
<dbReference type="GO" id="GO:0006400">
    <property type="term" value="P:tRNA modification"/>
    <property type="evidence" value="ECO:0007669"/>
    <property type="project" value="UniProtKB-UniRule"/>
</dbReference>
<dbReference type="SUPFAM" id="SSF52402">
    <property type="entry name" value="Adenine nucleotide alpha hydrolases-like"/>
    <property type="match status" value="1"/>
</dbReference>
<protein>
    <recommendedName>
        <fullName evidence="8">tRNA(Ile)-lysidine synthase</fullName>
        <ecNumber evidence="8">6.3.4.19</ecNumber>
    </recommendedName>
    <alternativeName>
        <fullName evidence="8">tRNA(Ile)-2-lysyl-cytidine synthase</fullName>
    </alternativeName>
    <alternativeName>
        <fullName evidence="8">tRNA(Ile)-lysidine synthetase</fullName>
    </alternativeName>
</protein>
<dbReference type="NCBIfam" id="TIGR02432">
    <property type="entry name" value="lysidine_TilS_N"/>
    <property type="match status" value="1"/>
</dbReference>
<dbReference type="SMART" id="SM00977">
    <property type="entry name" value="TilS_C"/>
    <property type="match status" value="1"/>
</dbReference>
<comment type="caution">
    <text evidence="10">The sequence shown here is derived from an EMBL/GenBank/DDBJ whole genome shotgun (WGS) entry which is preliminary data.</text>
</comment>
<organism evidence="10 11">
    <name type="scientific">Paucilactobacillus oligofermentans DSM 15707 = LMG 22743</name>
    <dbReference type="NCBI Taxonomy" id="1423778"/>
    <lineage>
        <taxon>Bacteria</taxon>
        <taxon>Bacillati</taxon>
        <taxon>Bacillota</taxon>
        <taxon>Bacilli</taxon>
        <taxon>Lactobacillales</taxon>
        <taxon>Lactobacillaceae</taxon>
        <taxon>Paucilactobacillus</taxon>
    </lineage>
</organism>
<feature type="domain" description="Lysidine-tRNA(Ile) synthetase C-terminal" evidence="9">
    <location>
        <begin position="356"/>
        <end position="430"/>
    </location>
</feature>
<dbReference type="PATRIC" id="fig|1423778.4.peg.36"/>
<dbReference type="Gene3D" id="3.40.50.620">
    <property type="entry name" value="HUPs"/>
    <property type="match status" value="1"/>
</dbReference>
<dbReference type="PANTHER" id="PTHR43033:SF1">
    <property type="entry name" value="TRNA(ILE)-LYSIDINE SYNTHASE-RELATED"/>
    <property type="match status" value="1"/>
</dbReference>
<comment type="caution">
    <text evidence="8">Lacks conserved residue(s) required for the propagation of feature annotation.</text>
</comment>
<comment type="subcellular location">
    <subcellularLocation>
        <location evidence="1 8">Cytoplasm</location>
    </subcellularLocation>
</comment>
<evidence type="ECO:0000259" key="9">
    <source>
        <dbReference type="SMART" id="SM00977"/>
    </source>
</evidence>
<dbReference type="Pfam" id="PF01171">
    <property type="entry name" value="ATP_bind_3"/>
    <property type="match status" value="1"/>
</dbReference>
<evidence type="ECO:0000256" key="5">
    <source>
        <dbReference type="ARBA" id="ARBA00022741"/>
    </source>
</evidence>
<evidence type="ECO:0000313" key="10">
    <source>
        <dbReference type="EMBL" id="KRL58139.1"/>
    </source>
</evidence>
<comment type="function">
    <text evidence="8">Ligates lysine onto the cytidine present at position 34 of the AUA codon-specific tRNA(Ile) that contains the anticodon CAU, in an ATP-dependent manner. Cytidine is converted to lysidine, thus changing the amino acid specificity of the tRNA from methionine to isoleucine.</text>
</comment>
<dbReference type="InterPro" id="IPR012795">
    <property type="entry name" value="tRNA_Ile_lys_synt_N"/>
</dbReference>
<dbReference type="CDD" id="cd01992">
    <property type="entry name" value="TilS_N"/>
    <property type="match status" value="1"/>
</dbReference>
<dbReference type="RefSeq" id="WP_057888994.1">
    <property type="nucleotide sequence ID" value="NZ_AZFE01000001.1"/>
</dbReference>
<dbReference type="InterPro" id="IPR011063">
    <property type="entry name" value="TilS/TtcA_N"/>
</dbReference>
<evidence type="ECO:0000256" key="6">
    <source>
        <dbReference type="ARBA" id="ARBA00022840"/>
    </source>
</evidence>
<keyword evidence="3 8" id="KW-0436">Ligase</keyword>
<comment type="similarity">
    <text evidence="8">Belongs to the tRNA(Ile)-lysidine synthase family.</text>
</comment>
<dbReference type="KEGG" id="lol:LACOL_1510"/>
<dbReference type="HAMAP" id="MF_01161">
    <property type="entry name" value="tRNA_Ile_lys_synt"/>
    <property type="match status" value="1"/>
</dbReference>
<evidence type="ECO:0000313" key="11">
    <source>
        <dbReference type="Proteomes" id="UP000051697"/>
    </source>
</evidence>
<dbReference type="Pfam" id="PF11734">
    <property type="entry name" value="TilS_C"/>
    <property type="match status" value="1"/>
</dbReference>